<dbReference type="Gene3D" id="1.10.155.10">
    <property type="entry name" value="Chemotaxis receptor methyltransferase CheR, N-terminal domain"/>
    <property type="match status" value="1"/>
</dbReference>
<feature type="domain" description="CheR-type methyltransferase" evidence="6">
    <location>
        <begin position="17"/>
        <end position="298"/>
    </location>
</feature>
<organism evidence="7 8">
    <name type="scientific">Fluviispira sanaruensis</name>
    <dbReference type="NCBI Taxonomy" id="2493639"/>
    <lineage>
        <taxon>Bacteria</taxon>
        <taxon>Pseudomonadati</taxon>
        <taxon>Bdellovibrionota</taxon>
        <taxon>Oligoflexia</taxon>
        <taxon>Silvanigrellales</taxon>
        <taxon>Silvanigrellaceae</taxon>
        <taxon>Fluviispira</taxon>
    </lineage>
</organism>
<dbReference type="InterPro" id="IPR050903">
    <property type="entry name" value="Bact_Chemotaxis_MeTrfase"/>
</dbReference>
<dbReference type="PROSITE" id="PS50123">
    <property type="entry name" value="CHER"/>
    <property type="match status" value="1"/>
</dbReference>
<dbReference type="InterPro" id="IPR022642">
    <property type="entry name" value="CheR_C"/>
</dbReference>
<dbReference type="AlphaFoldDB" id="A0A4P2VK55"/>
<dbReference type="InterPro" id="IPR036804">
    <property type="entry name" value="CheR_N_sf"/>
</dbReference>
<dbReference type="InterPro" id="IPR000780">
    <property type="entry name" value="CheR_MeTrfase"/>
</dbReference>
<evidence type="ECO:0000256" key="4">
    <source>
        <dbReference type="ARBA" id="ARBA00022679"/>
    </source>
</evidence>
<evidence type="ECO:0000259" key="6">
    <source>
        <dbReference type="PROSITE" id="PS50123"/>
    </source>
</evidence>
<keyword evidence="3 7" id="KW-0489">Methyltransferase</keyword>
<gene>
    <name evidence="7" type="ORF">JCM31447_14010</name>
</gene>
<dbReference type="SUPFAM" id="SSF47757">
    <property type="entry name" value="Chemotaxis receptor methyltransferase CheR, N-terminal domain"/>
    <property type="match status" value="1"/>
</dbReference>
<dbReference type="KEGG" id="sbf:JCM31447_14010"/>
<name>A0A4P2VK55_FLUSA</name>
<sequence>MKDFDEETLHKHIPNAALNIENSIEENIFNKIAHFLKDHSGINLPFSDKNQTLLASRTARILKKFHLKNYKELYAKLVECEQTIINEFILAMTTNMTSFFREKHHFDLMPNLLHEILEKKKKLCQYDIRVWCSASSTGEEPYTIAMILDENIPKNEGWQLHFLSTDIDRNVLNKASIGIYGEKEMEQVPAQYIDRYFEKGKGQYIGSYRVIKEIREKINFALFNLIEEYYPFQHKFDIIFCRNVLIYFEKEQVAKTIKQFENCLNYDGYLLLGHSESILNGPDSLKSIAPSVYQKCKITEGIG</sequence>
<evidence type="ECO:0000256" key="2">
    <source>
        <dbReference type="ARBA" id="ARBA00012534"/>
    </source>
</evidence>
<dbReference type="GO" id="GO:0032259">
    <property type="term" value="P:methylation"/>
    <property type="evidence" value="ECO:0007669"/>
    <property type="project" value="UniProtKB-KW"/>
</dbReference>
<dbReference type="PANTHER" id="PTHR24422">
    <property type="entry name" value="CHEMOTAXIS PROTEIN METHYLTRANSFERASE"/>
    <property type="match status" value="1"/>
</dbReference>
<dbReference type="PRINTS" id="PR00996">
    <property type="entry name" value="CHERMTFRASE"/>
</dbReference>
<dbReference type="Gene3D" id="3.40.50.150">
    <property type="entry name" value="Vaccinia Virus protein VP39"/>
    <property type="match status" value="1"/>
</dbReference>
<dbReference type="EC" id="2.1.1.80" evidence="2"/>
<accession>A0A4P2VK55</accession>
<protein>
    <recommendedName>
        <fullName evidence="2">protein-glutamate O-methyltransferase</fullName>
        <ecNumber evidence="2">2.1.1.80</ecNumber>
    </recommendedName>
</protein>
<proteinExistence type="predicted"/>
<dbReference type="InterPro" id="IPR022641">
    <property type="entry name" value="CheR_N"/>
</dbReference>
<dbReference type="Pfam" id="PF01739">
    <property type="entry name" value="CheR"/>
    <property type="match status" value="1"/>
</dbReference>
<reference evidence="7 8" key="1">
    <citation type="submission" date="2018-12" db="EMBL/GenBank/DDBJ databases">
        <title>Rubrispira sanarue gen. nov., sp., nov., a member of the order Silvanigrellales, isolated from a brackish lake in Hamamatsu Japan.</title>
        <authorList>
            <person name="Maejima Y."/>
            <person name="Iino T."/>
            <person name="Muraguchi Y."/>
            <person name="Fukuda K."/>
            <person name="Nojiri H."/>
            <person name="Ohkuma M."/>
            <person name="Moriuchi R."/>
            <person name="Dohra H."/>
            <person name="Kimbara K."/>
            <person name="Shintani M."/>
        </authorList>
    </citation>
    <scope>NUCLEOTIDE SEQUENCE [LARGE SCALE GENOMIC DNA]</scope>
    <source>
        <strain evidence="7 8">RF1110005</strain>
    </source>
</reference>
<evidence type="ECO:0000256" key="5">
    <source>
        <dbReference type="ARBA" id="ARBA00022691"/>
    </source>
</evidence>
<evidence type="ECO:0000313" key="8">
    <source>
        <dbReference type="Proteomes" id="UP000291236"/>
    </source>
</evidence>
<evidence type="ECO:0000256" key="3">
    <source>
        <dbReference type="ARBA" id="ARBA00022603"/>
    </source>
</evidence>
<dbReference type="EMBL" id="AP019368">
    <property type="protein sequence ID" value="BBH52958.1"/>
    <property type="molecule type" value="Genomic_DNA"/>
</dbReference>
<dbReference type="SUPFAM" id="SSF53335">
    <property type="entry name" value="S-adenosyl-L-methionine-dependent methyltransferases"/>
    <property type="match status" value="1"/>
</dbReference>
<dbReference type="Proteomes" id="UP000291236">
    <property type="component" value="Chromosome"/>
</dbReference>
<dbReference type="GO" id="GO:0008983">
    <property type="term" value="F:protein-glutamate O-methyltransferase activity"/>
    <property type="evidence" value="ECO:0007669"/>
    <property type="project" value="UniProtKB-EC"/>
</dbReference>
<evidence type="ECO:0000256" key="1">
    <source>
        <dbReference type="ARBA" id="ARBA00001541"/>
    </source>
</evidence>
<dbReference type="RefSeq" id="WP_130607889.1">
    <property type="nucleotide sequence ID" value="NZ_AP019368.1"/>
</dbReference>
<dbReference type="PANTHER" id="PTHR24422:SF19">
    <property type="entry name" value="CHEMOTAXIS PROTEIN METHYLTRANSFERASE"/>
    <property type="match status" value="1"/>
</dbReference>
<dbReference type="InterPro" id="IPR029063">
    <property type="entry name" value="SAM-dependent_MTases_sf"/>
</dbReference>
<dbReference type="SMART" id="SM00138">
    <property type="entry name" value="MeTrc"/>
    <property type="match status" value="1"/>
</dbReference>
<dbReference type="InterPro" id="IPR026024">
    <property type="entry name" value="Chemotaxis_MeTrfase_CheR"/>
</dbReference>
<dbReference type="PIRSF" id="PIRSF000410">
    <property type="entry name" value="CheR"/>
    <property type="match status" value="1"/>
</dbReference>
<keyword evidence="8" id="KW-1185">Reference proteome</keyword>
<keyword evidence="5" id="KW-0949">S-adenosyl-L-methionine</keyword>
<dbReference type="Pfam" id="PF03705">
    <property type="entry name" value="CheR_N"/>
    <property type="match status" value="1"/>
</dbReference>
<comment type="catalytic activity">
    <reaction evidence="1">
        <text>L-glutamyl-[protein] + S-adenosyl-L-methionine = [protein]-L-glutamate 5-O-methyl ester + S-adenosyl-L-homocysteine</text>
        <dbReference type="Rhea" id="RHEA:24452"/>
        <dbReference type="Rhea" id="RHEA-COMP:10208"/>
        <dbReference type="Rhea" id="RHEA-COMP:10311"/>
        <dbReference type="ChEBI" id="CHEBI:29973"/>
        <dbReference type="ChEBI" id="CHEBI:57856"/>
        <dbReference type="ChEBI" id="CHEBI:59789"/>
        <dbReference type="ChEBI" id="CHEBI:82795"/>
        <dbReference type="EC" id="2.1.1.80"/>
    </reaction>
</comment>
<evidence type="ECO:0000313" key="7">
    <source>
        <dbReference type="EMBL" id="BBH52958.1"/>
    </source>
</evidence>
<dbReference type="OrthoDB" id="5289648at2"/>
<keyword evidence="4 7" id="KW-0808">Transferase</keyword>